<dbReference type="GO" id="GO:0005634">
    <property type="term" value="C:nucleus"/>
    <property type="evidence" value="ECO:0007669"/>
    <property type="project" value="TreeGrafter"/>
</dbReference>
<dbReference type="Proteomes" id="UP000218811">
    <property type="component" value="Unassembled WGS sequence"/>
</dbReference>
<dbReference type="GO" id="GO:0090364">
    <property type="term" value="P:regulation of proteasome assembly"/>
    <property type="evidence" value="ECO:0007669"/>
    <property type="project" value="InterPro"/>
</dbReference>
<keyword evidence="2" id="KW-1185">Reference proteome</keyword>
<evidence type="ECO:0008006" key="3">
    <source>
        <dbReference type="Google" id="ProtNLM"/>
    </source>
</evidence>
<dbReference type="InterPro" id="IPR029071">
    <property type="entry name" value="Ubiquitin-like_domsf"/>
</dbReference>
<reference evidence="1 2" key="1">
    <citation type="journal article" date="2012" name="Science">
        <title>The Paleozoic origin of enzymatic lignin decomposition reconstructed from 31 fungal genomes.</title>
        <authorList>
            <person name="Floudas D."/>
            <person name="Binder M."/>
            <person name="Riley R."/>
            <person name="Barry K."/>
            <person name="Blanchette R.A."/>
            <person name="Henrissat B."/>
            <person name="Martinez A.T."/>
            <person name="Otillar R."/>
            <person name="Spatafora J.W."/>
            <person name="Yadav J.S."/>
            <person name="Aerts A."/>
            <person name="Benoit I."/>
            <person name="Boyd A."/>
            <person name="Carlson A."/>
            <person name="Copeland A."/>
            <person name="Coutinho P.M."/>
            <person name="de Vries R.P."/>
            <person name="Ferreira P."/>
            <person name="Findley K."/>
            <person name="Foster B."/>
            <person name="Gaskell J."/>
            <person name="Glotzer D."/>
            <person name="Gorecki P."/>
            <person name="Heitman J."/>
            <person name="Hesse C."/>
            <person name="Hori C."/>
            <person name="Igarashi K."/>
            <person name="Jurgens J.A."/>
            <person name="Kallen N."/>
            <person name="Kersten P."/>
            <person name="Kohler A."/>
            <person name="Kuees U."/>
            <person name="Kumar T.K.A."/>
            <person name="Kuo A."/>
            <person name="LaButti K."/>
            <person name="Larrondo L.F."/>
            <person name="Lindquist E."/>
            <person name="Ling A."/>
            <person name="Lombard V."/>
            <person name="Lucas S."/>
            <person name="Lundell T."/>
            <person name="Martin R."/>
            <person name="McLaughlin D.J."/>
            <person name="Morgenstern I."/>
            <person name="Morin E."/>
            <person name="Murat C."/>
            <person name="Nagy L.G."/>
            <person name="Nolan M."/>
            <person name="Ohm R.A."/>
            <person name="Patyshakuliyeva A."/>
            <person name="Rokas A."/>
            <person name="Ruiz-Duenas F.J."/>
            <person name="Sabat G."/>
            <person name="Salamov A."/>
            <person name="Samejima M."/>
            <person name="Schmutz J."/>
            <person name="Slot J.C."/>
            <person name="St John F."/>
            <person name="Stenlid J."/>
            <person name="Sun H."/>
            <person name="Sun S."/>
            <person name="Syed K."/>
            <person name="Tsang A."/>
            <person name="Wiebenga A."/>
            <person name="Young D."/>
            <person name="Pisabarro A."/>
            <person name="Eastwood D.C."/>
            <person name="Martin F."/>
            <person name="Cullen D."/>
            <person name="Grigoriev I.V."/>
            <person name="Hibbett D.S."/>
        </authorList>
    </citation>
    <scope>NUCLEOTIDE SEQUENCE [LARGE SCALE GENOMIC DNA]</scope>
    <source>
        <strain evidence="1 2">MD-104</strain>
    </source>
</reference>
<protein>
    <recommendedName>
        <fullName evidence="3">Ubiquitin-like domain-containing protein</fullName>
    </recommendedName>
</protein>
<dbReference type="InterPro" id="IPR051658">
    <property type="entry name" value="UBLCP1"/>
</dbReference>
<dbReference type="Gene3D" id="3.10.20.90">
    <property type="entry name" value="Phosphatidylinositol 3-kinase Catalytic Subunit, Chain A, domain 1"/>
    <property type="match status" value="1"/>
</dbReference>
<name>A0A2H3J675_WOLCO</name>
<evidence type="ECO:0000313" key="2">
    <source>
        <dbReference type="Proteomes" id="UP000218811"/>
    </source>
</evidence>
<accession>A0A2H3J675</accession>
<dbReference type="OMA" id="RIHIRHP"/>
<proteinExistence type="predicted"/>
<sequence length="146" mass="17022">MTRDIDHQLHLRFKWNGKEFSLNIGEADSVADLRIVLYELTRVPPERQKILGLFKHSKEPREEERIGNLQLVKGRRSALLGTPHGQEIKDPTELESLPCVVDDLADLNLKPAEPKDIQAEDIQKKIRRCQERTRIHIRHPFREGNH</sequence>
<dbReference type="AlphaFoldDB" id="A0A2H3J675"/>
<dbReference type="PANTHER" id="PTHR48493:SF1">
    <property type="entry name" value="UBIQUITIN-LIKE DOMAIN-CONTAINING CTD PHOSPHATASE 1"/>
    <property type="match status" value="1"/>
</dbReference>
<evidence type="ECO:0000313" key="1">
    <source>
        <dbReference type="EMBL" id="PCH37716.1"/>
    </source>
</evidence>
<dbReference type="EMBL" id="KB467942">
    <property type="protein sequence ID" value="PCH37716.1"/>
    <property type="molecule type" value="Genomic_DNA"/>
</dbReference>
<dbReference type="SUPFAM" id="SSF54236">
    <property type="entry name" value="Ubiquitin-like"/>
    <property type="match status" value="1"/>
</dbReference>
<organism evidence="1 2">
    <name type="scientific">Wolfiporia cocos (strain MD-104)</name>
    <name type="common">Brown rot fungus</name>
    <dbReference type="NCBI Taxonomy" id="742152"/>
    <lineage>
        <taxon>Eukaryota</taxon>
        <taxon>Fungi</taxon>
        <taxon>Dikarya</taxon>
        <taxon>Basidiomycota</taxon>
        <taxon>Agaricomycotina</taxon>
        <taxon>Agaricomycetes</taxon>
        <taxon>Polyporales</taxon>
        <taxon>Phaeolaceae</taxon>
        <taxon>Wolfiporia</taxon>
    </lineage>
</organism>
<dbReference type="PANTHER" id="PTHR48493">
    <property type="entry name" value="UBIQUITIN-LIKE DOMAIN-CONTAINING CTD PHOSPHATASE 1"/>
    <property type="match status" value="1"/>
</dbReference>
<gene>
    <name evidence="1" type="ORF">WOLCODRAFT_22801</name>
</gene>
<dbReference type="GO" id="GO:0004722">
    <property type="term" value="F:protein serine/threonine phosphatase activity"/>
    <property type="evidence" value="ECO:0007669"/>
    <property type="project" value="TreeGrafter"/>
</dbReference>
<dbReference type="OrthoDB" id="1711508at2759"/>